<proteinExistence type="predicted"/>
<keyword evidence="2" id="KW-1185">Reference proteome</keyword>
<dbReference type="SUPFAM" id="SSF56399">
    <property type="entry name" value="ADP-ribosylation"/>
    <property type="match status" value="1"/>
</dbReference>
<dbReference type="AlphaFoldDB" id="A0A1I4ZZI0"/>
<gene>
    <name evidence="1" type="ORF">SAMN05216516_11074</name>
</gene>
<name>A0A1I4ZZI0_9GAMM</name>
<evidence type="ECO:0000313" key="2">
    <source>
        <dbReference type="Proteomes" id="UP000242222"/>
    </source>
</evidence>
<dbReference type="EMBL" id="FOVC01000010">
    <property type="protein sequence ID" value="SFN55631.1"/>
    <property type="molecule type" value="Genomic_DNA"/>
</dbReference>
<accession>A0A1I4ZZI0</accession>
<evidence type="ECO:0000313" key="1">
    <source>
        <dbReference type="EMBL" id="SFN55631.1"/>
    </source>
</evidence>
<reference evidence="2" key="1">
    <citation type="submission" date="2016-10" db="EMBL/GenBank/DDBJ databases">
        <authorList>
            <person name="Varghese N."/>
            <person name="Submissions S."/>
        </authorList>
    </citation>
    <scope>NUCLEOTIDE SEQUENCE [LARGE SCALE GENOMIC DNA]</scope>
    <source>
        <strain evidence="2">N6PO6</strain>
    </source>
</reference>
<organism evidence="1 2">
    <name type="scientific">Izhakiella capsodis</name>
    <dbReference type="NCBI Taxonomy" id="1367852"/>
    <lineage>
        <taxon>Bacteria</taxon>
        <taxon>Pseudomonadati</taxon>
        <taxon>Pseudomonadota</taxon>
        <taxon>Gammaproteobacteria</taxon>
        <taxon>Enterobacterales</taxon>
        <taxon>Erwiniaceae</taxon>
        <taxon>Izhakiella</taxon>
    </lineage>
</organism>
<dbReference type="Proteomes" id="UP000242222">
    <property type="component" value="Unassembled WGS sequence"/>
</dbReference>
<sequence>MLSGKITSFVSSFYKTPSPPAPKAGNVTFAKSVSSVRNTTVYRADTRSPATIRKFGFSGTNSNEPCEVRVFGKNTVFASTSKEKVKDFIHMIEHQGQSKKYHLYQIETNKQQVFSFRENMDKNPTSLINGIANLAIRELGIPQDEALALAKDAIHSNYLAVDEVQVEGPISPLSIKHINTISIEG</sequence>
<dbReference type="Gene3D" id="3.90.210.10">
    <property type="entry name" value="Heat-Labile Enterotoxin, subunit A"/>
    <property type="match status" value="1"/>
</dbReference>
<protein>
    <submittedName>
        <fullName evidence="1">Uncharacterized protein</fullName>
    </submittedName>
</protein>
<dbReference type="OrthoDB" id="6506690at2"/>